<protein>
    <submittedName>
        <fullName evidence="2">Uncharacterized protein</fullName>
    </submittedName>
</protein>
<accession>A0AA39J4V5</accession>
<sequence length="375" mass="42194">MEWPGHDNDMLCKEQTHKLNSIASFKRRKPDVTEEELQARYPVIPEVPRKKSKREITACQKREGESNDAFSRCLRATENKWKRDVQQSEVESEAPAAGPSKRQKRTEEASWNIPSNPDLPPHIRVWSPSIKTINNLSASCSAGPCPVVDIPAPSSTDKGIQCDLRMPPRHVTDFGVSASGVSNDMPTISWHQIRMPGNSSIPPAHIVLLYIPEGSENLLQHMSPLASCHLILEDTNEHIIFIHPPFPDDMQLINTILKHLAHNRGVKLEGFRKPDIVEALTSEYMAKHWNVQPAQLVEVHDTLQSMKKPADPFKKMLHSEFIEGVTDPTCSEKILDGPMSHRGAPPPFGLMDDSYGAWNNISSQYNWPHGLSREQ</sequence>
<keyword evidence="3" id="KW-1185">Reference proteome</keyword>
<feature type="region of interest" description="Disordered" evidence="1">
    <location>
        <begin position="81"/>
        <end position="116"/>
    </location>
</feature>
<name>A0AA39J4V5_ARMTA</name>
<evidence type="ECO:0000313" key="2">
    <source>
        <dbReference type="EMBL" id="KAK0436191.1"/>
    </source>
</evidence>
<dbReference type="RefSeq" id="XP_060322208.1">
    <property type="nucleotide sequence ID" value="XM_060478676.1"/>
</dbReference>
<reference evidence="2" key="1">
    <citation type="submission" date="2023-06" db="EMBL/GenBank/DDBJ databases">
        <authorList>
            <consortium name="Lawrence Berkeley National Laboratory"/>
            <person name="Ahrendt S."/>
            <person name="Sahu N."/>
            <person name="Indic B."/>
            <person name="Wong-Bajracharya J."/>
            <person name="Merenyi Z."/>
            <person name="Ke H.-M."/>
            <person name="Monk M."/>
            <person name="Kocsube S."/>
            <person name="Drula E."/>
            <person name="Lipzen A."/>
            <person name="Balint B."/>
            <person name="Henrissat B."/>
            <person name="Andreopoulos B."/>
            <person name="Martin F.M."/>
            <person name="Harder C.B."/>
            <person name="Rigling D."/>
            <person name="Ford K.L."/>
            <person name="Foster G.D."/>
            <person name="Pangilinan J."/>
            <person name="Papanicolaou A."/>
            <person name="Barry K."/>
            <person name="LaButti K."/>
            <person name="Viragh M."/>
            <person name="Koriabine M."/>
            <person name="Yan M."/>
            <person name="Riley R."/>
            <person name="Champramary S."/>
            <person name="Plett K.L."/>
            <person name="Tsai I.J."/>
            <person name="Slot J."/>
            <person name="Sipos G."/>
            <person name="Plett J."/>
            <person name="Nagy L.G."/>
            <person name="Grigoriev I.V."/>
        </authorList>
    </citation>
    <scope>NUCLEOTIDE SEQUENCE</scope>
    <source>
        <strain evidence="2">CCBAS 213</strain>
    </source>
</reference>
<proteinExistence type="predicted"/>
<evidence type="ECO:0000256" key="1">
    <source>
        <dbReference type="SAM" id="MobiDB-lite"/>
    </source>
</evidence>
<dbReference type="EMBL" id="JAUEPS010000130">
    <property type="protein sequence ID" value="KAK0436191.1"/>
    <property type="molecule type" value="Genomic_DNA"/>
</dbReference>
<evidence type="ECO:0000313" key="3">
    <source>
        <dbReference type="Proteomes" id="UP001175211"/>
    </source>
</evidence>
<dbReference type="Proteomes" id="UP001175211">
    <property type="component" value="Unassembled WGS sequence"/>
</dbReference>
<gene>
    <name evidence="2" type="ORF">EV420DRAFT_1652633</name>
</gene>
<dbReference type="GeneID" id="85362224"/>
<dbReference type="AlphaFoldDB" id="A0AA39J4V5"/>
<comment type="caution">
    <text evidence="2">The sequence shown here is derived from an EMBL/GenBank/DDBJ whole genome shotgun (WGS) entry which is preliminary data.</text>
</comment>
<organism evidence="2 3">
    <name type="scientific">Armillaria tabescens</name>
    <name type="common">Ringless honey mushroom</name>
    <name type="synonym">Agaricus tabescens</name>
    <dbReference type="NCBI Taxonomy" id="1929756"/>
    <lineage>
        <taxon>Eukaryota</taxon>
        <taxon>Fungi</taxon>
        <taxon>Dikarya</taxon>
        <taxon>Basidiomycota</taxon>
        <taxon>Agaricomycotina</taxon>
        <taxon>Agaricomycetes</taxon>
        <taxon>Agaricomycetidae</taxon>
        <taxon>Agaricales</taxon>
        <taxon>Marasmiineae</taxon>
        <taxon>Physalacriaceae</taxon>
        <taxon>Desarmillaria</taxon>
    </lineage>
</organism>